<evidence type="ECO:0000256" key="2">
    <source>
        <dbReference type="SAM" id="MobiDB-lite"/>
    </source>
</evidence>
<feature type="compositionally biased region" description="Low complexity" evidence="2">
    <location>
        <begin position="190"/>
        <end position="211"/>
    </location>
</feature>
<dbReference type="Gene3D" id="4.10.60.10">
    <property type="entry name" value="Zinc finger, CCHC-type"/>
    <property type="match status" value="1"/>
</dbReference>
<sequence length="284" mass="32973">MSNLHTDCPPMSFEGNLSTNWKQWYAQFEICLVATDLITSSDHRKNALLLKCMSGNAFTIYQSFQIDISKTKFVDLVALFHKHFAPKPNVTVDRIKLFSKDKSTLAETFEFAQKIQLSKHRVEQLQSTPEVNVLNEQSSSSNRYSPLRYGRYRSPSKPRWSYSPTSSNYYNSRSAYPYQRSRNSGHRRNSPYPRYYRSRSSSRSSSRSRSPSPRRHFNYRPKGENCSNCGQHYHAYKCPAHGRTCDNCGKLNHFARYCPEKKLHNLNIESSDDDILFINNISCS</sequence>
<dbReference type="AlphaFoldDB" id="A0A9N9ZYV5"/>
<gene>
    <name evidence="4" type="ORF">BEMITA_LOCUS2071</name>
</gene>
<proteinExistence type="predicted"/>
<dbReference type="SMART" id="SM00343">
    <property type="entry name" value="ZnF_C2HC"/>
    <property type="match status" value="2"/>
</dbReference>
<feature type="compositionally biased region" description="Low complexity" evidence="2">
    <location>
        <begin position="161"/>
        <end position="174"/>
    </location>
</feature>
<protein>
    <recommendedName>
        <fullName evidence="3">CCHC-type domain-containing protein</fullName>
    </recommendedName>
</protein>
<dbReference type="InterPro" id="IPR001878">
    <property type="entry name" value="Znf_CCHC"/>
</dbReference>
<organism evidence="4 5">
    <name type="scientific">Bemisia tabaci</name>
    <name type="common">Sweetpotato whitefly</name>
    <name type="synonym">Aleurodes tabaci</name>
    <dbReference type="NCBI Taxonomy" id="7038"/>
    <lineage>
        <taxon>Eukaryota</taxon>
        <taxon>Metazoa</taxon>
        <taxon>Ecdysozoa</taxon>
        <taxon>Arthropoda</taxon>
        <taxon>Hexapoda</taxon>
        <taxon>Insecta</taxon>
        <taxon>Pterygota</taxon>
        <taxon>Neoptera</taxon>
        <taxon>Paraneoptera</taxon>
        <taxon>Hemiptera</taxon>
        <taxon>Sternorrhyncha</taxon>
        <taxon>Aleyrodoidea</taxon>
        <taxon>Aleyrodidae</taxon>
        <taxon>Aleyrodinae</taxon>
        <taxon>Bemisia</taxon>
    </lineage>
</organism>
<accession>A0A9N9ZYV5</accession>
<evidence type="ECO:0000256" key="1">
    <source>
        <dbReference type="PROSITE-ProRule" id="PRU00047"/>
    </source>
</evidence>
<dbReference type="GO" id="GO:0008270">
    <property type="term" value="F:zinc ion binding"/>
    <property type="evidence" value="ECO:0007669"/>
    <property type="project" value="UniProtKB-KW"/>
</dbReference>
<evidence type="ECO:0000259" key="3">
    <source>
        <dbReference type="PROSITE" id="PS50158"/>
    </source>
</evidence>
<dbReference type="Proteomes" id="UP001152759">
    <property type="component" value="Chromosome 1"/>
</dbReference>
<dbReference type="GO" id="GO:0003676">
    <property type="term" value="F:nucleic acid binding"/>
    <property type="evidence" value="ECO:0007669"/>
    <property type="project" value="InterPro"/>
</dbReference>
<reference evidence="4" key="1">
    <citation type="submission" date="2021-12" db="EMBL/GenBank/DDBJ databases">
        <authorList>
            <person name="King R."/>
        </authorList>
    </citation>
    <scope>NUCLEOTIDE SEQUENCE</scope>
</reference>
<evidence type="ECO:0000313" key="5">
    <source>
        <dbReference type="Proteomes" id="UP001152759"/>
    </source>
</evidence>
<dbReference type="EMBL" id="OU963862">
    <property type="protein sequence ID" value="CAH0382534.1"/>
    <property type="molecule type" value="Genomic_DNA"/>
</dbReference>
<feature type="region of interest" description="Disordered" evidence="2">
    <location>
        <begin position="128"/>
        <end position="221"/>
    </location>
</feature>
<keyword evidence="1" id="KW-0479">Metal-binding</keyword>
<feature type="domain" description="CCHC-type" evidence="3">
    <location>
        <begin position="245"/>
        <end position="260"/>
    </location>
</feature>
<keyword evidence="5" id="KW-1185">Reference proteome</keyword>
<name>A0A9N9ZYV5_BEMTA</name>
<keyword evidence="1" id="KW-0863">Zinc-finger</keyword>
<feature type="compositionally biased region" description="Polar residues" evidence="2">
    <location>
        <begin position="128"/>
        <end position="144"/>
    </location>
</feature>
<dbReference type="PROSITE" id="PS50158">
    <property type="entry name" value="ZF_CCHC"/>
    <property type="match status" value="1"/>
</dbReference>
<keyword evidence="1" id="KW-0862">Zinc</keyword>
<evidence type="ECO:0000313" key="4">
    <source>
        <dbReference type="EMBL" id="CAH0382534.1"/>
    </source>
</evidence>